<dbReference type="ExpressionAtlas" id="A0A0Q3FUH5">
    <property type="expression patterns" value="baseline"/>
</dbReference>
<dbReference type="EnsemblPlants" id="KQK01701">
    <property type="protein sequence ID" value="KQK01701"/>
    <property type="gene ID" value="BRADI_3g57657v3"/>
</dbReference>
<dbReference type="OrthoDB" id="669248at2759"/>
<accession>A0A0Q3FUH5</accession>
<evidence type="ECO:0000313" key="3">
    <source>
        <dbReference type="EnsemblPlants" id="KQK01701"/>
    </source>
</evidence>
<evidence type="ECO:0000313" key="4">
    <source>
        <dbReference type="Proteomes" id="UP000008810"/>
    </source>
</evidence>
<feature type="region of interest" description="Disordered" evidence="1">
    <location>
        <begin position="1"/>
        <end position="27"/>
    </location>
</feature>
<organism evidence="2">
    <name type="scientific">Brachypodium distachyon</name>
    <name type="common">Purple false brome</name>
    <name type="synonym">Trachynia distachya</name>
    <dbReference type="NCBI Taxonomy" id="15368"/>
    <lineage>
        <taxon>Eukaryota</taxon>
        <taxon>Viridiplantae</taxon>
        <taxon>Streptophyta</taxon>
        <taxon>Embryophyta</taxon>
        <taxon>Tracheophyta</taxon>
        <taxon>Spermatophyta</taxon>
        <taxon>Magnoliopsida</taxon>
        <taxon>Liliopsida</taxon>
        <taxon>Poales</taxon>
        <taxon>Poaceae</taxon>
        <taxon>BOP clade</taxon>
        <taxon>Pooideae</taxon>
        <taxon>Stipodae</taxon>
        <taxon>Brachypodieae</taxon>
        <taxon>Brachypodium</taxon>
    </lineage>
</organism>
<dbReference type="InParanoid" id="A0A0Q3FUH5"/>
<name>A0A0Q3FUH5_BRADI</name>
<evidence type="ECO:0000256" key="1">
    <source>
        <dbReference type="SAM" id="MobiDB-lite"/>
    </source>
</evidence>
<reference evidence="3" key="3">
    <citation type="submission" date="2018-08" db="UniProtKB">
        <authorList>
            <consortium name="EnsemblPlants"/>
        </authorList>
    </citation>
    <scope>IDENTIFICATION</scope>
    <source>
        <strain evidence="3">cv. Bd21</strain>
    </source>
</reference>
<dbReference type="AlphaFoldDB" id="A0A0Q3FUH5"/>
<keyword evidence="4" id="KW-1185">Reference proteome</keyword>
<protein>
    <submittedName>
        <fullName evidence="2 3">Uncharacterized protein</fullName>
    </submittedName>
</protein>
<dbReference type="InterPro" id="IPR043459">
    <property type="entry name" value="NFD6/NOXY2-like"/>
</dbReference>
<dbReference type="PANTHER" id="PTHR33156:SF78">
    <property type="entry name" value="OS01G0551400 PROTEIN"/>
    <property type="match status" value="1"/>
</dbReference>
<proteinExistence type="predicted"/>
<dbReference type="Gramene" id="KQK01701">
    <property type="protein sequence ID" value="KQK01701"/>
    <property type="gene ID" value="BRADI_3g57657v3"/>
</dbReference>
<feature type="compositionally biased region" description="Low complexity" evidence="1">
    <location>
        <begin position="1"/>
        <end position="16"/>
    </location>
</feature>
<dbReference type="FunCoup" id="A0A0Q3FUH5">
    <property type="interactions" value="308"/>
</dbReference>
<evidence type="ECO:0000313" key="2">
    <source>
        <dbReference type="EMBL" id="KQK01701.1"/>
    </source>
</evidence>
<dbReference type="EMBL" id="CM000882">
    <property type="protein sequence ID" value="KQK01701.1"/>
    <property type="molecule type" value="Genomic_DNA"/>
</dbReference>
<dbReference type="Proteomes" id="UP000008810">
    <property type="component" value="Chromosome 3"/>
</dbReference>
<sequence length="107" mass="11123">MASLARAAASAAKPLAGRSLGSSLPVPTPARAARILRRSAVARLETLLPLHTPVASARLKSCIAVDSTCWSSLSQALSKGGHMKEGRQTSHNPSDFFVFVTLDGLGV</sequence>
<reference evidence="2 3" key="1">
    <citation type="journal article" date="2010" name="Nature">
        <title>Genome sequencing and analysis of the model grass Brachypodium distachyon.</title>
        <authorList>
            <consortium name="International Brachypodium Initiative"/>
        </authorList>
    </citation>
    <scope>NUCLEOTIDE SEQUENCE [LARGE SCALE GENOMIC DNA]</scope>
    <source>
        <strain evidence="2 3">Bd21</strain>
    </source>
</reference>
<dbReference type="PANTHER" id="PTHR33156">
    <property type="entry name" value="OS02G0230000 PROTEIN"/>
    <property type="match status" value="1"/>
</dbReference>
<gene>
    <name evidence="2" type="ORF">BRADI_3g57657v3</name>
</gene>
<reference evidence="2" key="2">
    <citation type="submission" date="2017-06" db="EMBL/GenBank/DDBJ databases">
        <title>WGS assembly of Brachypodium distachyon.</title>
        <authorList>
            <consortium name="The International Brachypodium Initiative"/>
            <person name="Lucas S."/>
            <person name="Harmon-Smith M."/>
            <person name="Lail K."/>
            <person name="Tice H."/>
            <person name="Grimwood J."/>
            <person name="Bruce D."/>
            <person name="Barry K."/>
            <person name="Shu S."/>
            <person name="Lindquist E."/>
            <person name="Wang M."/>
            <person name="Pitluck S."/>
            <person name="Vogel J.P."/>
            <person name="Garvin D.F."/>
            <person name="Mockler T.C."/>
            <person name="Schmutz J."/>
            <person name="Rokhsar D."/>
            <person name="Bevan M.W."/>
        </authorList>
    </citation>
    <scope>NUCLEOTIDE SEQUENCE</scope>
    <source>
        <strain evidence="2">Bd21</strain>
    </source>
</reference>